<evidence type="ECO:0000313" key="6">
    <source>
        <dbReference type="EMBL" id="SHJ31655.1"/>
    </source>
</evidence>
<gene>
    <name evidence="6" type="ORF">SAMN02745165_02095</name>
</gene>
<accession>A0A1M6IB75</accession>
<dbReference type="SUPFAM" id="SSF52151">
    <property type="entry name" value="FabD/lysophospholipase-like"/>
    <property type="match status" value="1"/>
</dbReference>
<feature type="short sequence motif" description="GXSXG" evidence="4">
    <location>
        <begin position="51"/>
        <end position="55"/>
    </location>
</feature>
<feature type="domain" description="PNPLA" evidence="5">
    <location>
        <begin position="20"/>
        <end position="191"/>
    </location>
</feature>
<dbReference type="InterPro" id="IPR050301">
    <property type="entry name" value="NTE"/>
</dbReference>
<evidence type="ECO:0000313" key="7">
    <source>
        <dbReference type="Proteomes" id="UP000184171"/>
    </source>
</evidence>
<reference evidence="6 7" key="1">
    <citation type="submission" date="2016-11" db="EMBL/GenBank/DDBJ databases">
        <authorList>
            <person name="Jaros S."/>
            <person name="Januszkiewicz K."/>
            <person name="Wedrychowicz H."/>
        </authorList>
    </citation>
    <scope>NUCLEOTIDE SEQUENCE [LARGE SCALE GENOMIC DNA]</scope>
    <source>
        <strain evidence="6 7">DSM 5091</strain>
    </source>
</reference>
<dbReference type="Pfam" id="PF01734">
    <property type="entry name" value="Patatin"/>
    <property type="match status" value="1"/>
</dbReference>
<keyword evidence="3" id="KW-0443">Lipid metabolism</keyword>
<evidence type="ECO:0000256" key="4">
    <source>
        <dbReference type="PROSITE-ProRule" id="PRU01161"/>
    </source>
</evidence>
<dbReference type="PROSITE" id="PS51635">
    <property type="entry name" value="PNPLA"/>
    <property type="match status" value="1"/>
</dbReference>
<dbReference type="Proteomes" id="UP000184171">
    <property type="component" value="Unassembled WGS sequence"/>
</dbReference>
<dbReference type="GO" id="GO:0016042">
    <property type="term" value="P:lipid catabolic process"/>
    <property type="evidence" value="ECO:0007669"/>
    <property type="project" value="UniProtKB-KW"/>
</dbReference>
<evidence type="ECO:0000256" key="2">
    <source>
        <dbReference type="ARBA" id="ARBA00022963"/>
    </source>
</evidence>
<dbReference type="InterPro" id="IPR002641">
    <property type="entry name" value="PNPLA_dom"/>
</dbReference>
<name>A0A1M6IB75_MALRU</name>
<dbReference type="STRING" id="1122189.SAMN02745165_02095"/>
<comment type="caution">
    <text evidence="4">Lacks conserved residue(s) required for the propagation of feature annotation.</text>
</comment>
<dbReference type="PANTHER" id="PTHR14226">
    <property type="entry name" value="NEUROPATHY TARGET ESTERASE/SWISS CHEESE D.MELANOGASTER"/>
    <property type="match status" value="1"/>
</dbReference>
<keyword evidence="1" id="KW-0378">Hydrolase</keyword>
<keyword evidence="2" id="KW-0442">Lipid degradation</keyword>
<dbReference type="AlphaFoldDB" id="A0A1M6IB75"/>
<dbReference type="EMBL" id="FQZT01000006">
    <property type="protein sequence ID" value="SHJ31655.1"/>
    <property type="molecule type" value="Genomic_DNA"/>
</dbReference>
<dbReference type="GO" id="GO:0016787">
    <property type="term" value="F:hydrolase activity"/>
    <property type="evidence" value="ECO:0007669"/>
    <property type="project" value="UniProtKB-KW"/>
</dbReference>
<protein>
    <submittedName>
        <fullName evidence="6">Patatin-like phospholipase</fullName>
    </submittedName>
</protein>
<evidence type="ECO:0000259" key="5">
    <source>
        <dbReference type="PROSITE" id="PS51635"/>
    </source>
</evidence>
<dbReference type="Gene3D" id="3.40.1090.10">
    <property type="entry name" value="Cytosolic phospholipase A2 catalytic domain"/>
    <property type="match status" value="1"/>
</dbReference>
<dbReference type="PANTHER" id="PTHR14226:SF29">
    <property type="entry name" value="NEUROPATHY TARGET ESTERASE SWS"/>
    <property type="match status" value="1"/>
</dbReference>
<evidence type="ECO:0000256" key="1">
    <source>
        <dbReference type="ARBA" id="ARBA00022801"/>
    </source>
</evidence>
<evidence type="ECO:0000256" key="3">
    <source>
        <dbReference type="ARBA" id="ARBA00023098"/>
    </source>
</evidence>
<dbReference type="InterPro" id="IPR016035">
    <property type="entry name" value="Acyl_Trfase/lysoPLipase"/>
</dbReference>
<sequence>MMTNTEHSEQSFLAQQPIVPVLAGGGTRLPAHVGVIAALDELQVQFDHIVGVSGGSIVAALKACGKSIEEIYDLALDVDFRQFRGFSPYQLLFHGGLSSGASFEHWLDEQIAGARFGDLPINLHVVAMLIRSFMTTVSREFINDAYWHSTIIINAGEISPIEFGLSRDKKIGLYQEGYQTALQYVPAKFMKYGTKQKLVYER</sequence>
<proteinExistence type="predicted"/>
<keyword evidence="7" id="KW-1185">Reference proteome</keyword>
<organism evidence="6 7">
    <name type="scientific">Malonomonas rubra DSM 5091</name>
    <dbReference type="NCBI Taxonomy" id="1122189"/>
    <lineage>
        <taxon>Bacteria</taxon>
        <taxon>Pseudomonadati</taxon>
        <taxon>Thermodesulfobacteriota</taxon>
        <taxon>Desulfuromonadia</taxon>
        <taxon>Desulfuromonadales</taxon>
        <taxon>Geopsychrobacteraceae</taxon>
        <taxon>Malonomonas</taxon>
    </lineage>
</organism>